<dbReference type="SMART" id="SM00129">
    <property type="entry name" value="KISc"/>
    <property type="match status" value="1"/>
</dbReference>
<dbReference type="Proteomes" id="UP000596660">
    <property type="component" value="Unplaced"/>
</dbReference>
<feature type="compositionally biased region" description="Basic and acidic residues" evidence="9">
    <location>
        <begin position="769"/>
        <end position="778"/>
    </location>
</feature>
<dbReference type="EnsemblPlants" id="AUR62007655-RA">
    <property type="protein sequence ID" value="AUR62007655-RA:cds"/>
    <property type="gene ID" value="AUR62007655"/>
</dbReference>
<feature type="region of interest" description="Disordered" evidence="9">
    <location>
        <begin position="538"/>
        <end position="572"/>
    </location>
</feature>
<feature type="compositionally biased region" description="Basic and acidic residues" evidence="9">
    <location>
        <begin position="541"/>
        <end position="550"/>
    </location>
</feature>
<dbReference type="GO" id="GO:0005874">
    <property type="term" value="C:microtubule"/>
    <property type="evidence" value="ECO:0007669"/>
    <property type="project" value="UniProtKB-KW"/>
</dbReference>
<keyword evidence="5 8" id="KW-0175">Coiled coil</keyword>
<dbReference type="PANTHER" id="PTHR47968:SF18">
    <property type="entry name" value="KINESIN-LIKE PROTEIN KIN-7F"/>
    <property type="match status" value="1"/>
</dbReference>
<feature type="region of interest" description="Disordered" evidence="9">
    <location>
        <begin position="769"/>
        <end position="792"/>
    </location>
</feature>
<dbReference type="GO" id="GO:0003777">
    <property type="term" value="F:microtubule motor activity"/>
    <property type="evidence" value="ECO:0007669"/>
    <property type="project" value="InterPro"/>
</dbReference>
<dbReference type="InterPro" id="IPR027417">
    <property type="entry name" value="P-loop_NTPase"/>
</dbReference>
<keyword evidence="3 7" id="KW-0547">Nucleotide-binding</keyword>
<proteinExistence type="inferred from homology"/>
<feature type="binding site" evidence="7">
    <location>
        <begin position="122"/>
        <end position="129"/>
    </location>
    <ligand>
        <name>ATP</name>
        <dbReference type="ChEBI" id="CHEBI:30616"/>
    </ligand>
</feature>
<keyword evidence="2" id="KW-0493">Microtubule</keyword>
<dbReference type="CDD" id="cd01374">
    <property type="entry name" value="KISc_CENP_E"/>
    <property type="match status" value="1"/>
</dbReference>
<dbReference type="SUPFAM" id="SSF52540">
    <property type="entry name" value="P-loop containing nucleoside triphosphate hydrolases"/>
    <property type="match status" value="1"/>
</dbReference>
<sequence>MASADAEQASSCPDPAEERILVSVRLRPLNHKETCRNEPLDWECIDHTTIVYNNNNLSPERSLYPNSFTFDALLIILILAIAFDLDRVFRSDSSTRQVYEEGAKAVVLSALSGINSSVFAYGQTSSGKTFTMSGITEYTMEDIFNYIYKHKERDFHLRFSAMEIYNESVRDLLTADNSPLRLLDDPERGTVVEKLTEEVLHDWSHFKELLAMCEAQRQIGETFLNEVSSRSHQILRLTIESSNREFLGKNNCSTLAATLNFVDLAGSERASQALSAGSRLKEGSHINRSLLTLGTVIRKLSKGQTGHIPYRDSKLTRILQSSLGGNARTALICTMSPARSYVEQSRNTLLFASCAKEVTTDARVNVVMSDKALMKHLQRELARLEGELRNASPSTRSDATDQLREKDYKIDELERRVKELTVQLDLALSQIQNLQQGIRERRPFEEDSSYPKLHVRQASEHSSSFTTTMVDHNSLSAHSLTFNPLESPDRQSRLSYDENYSVSDIDENNSPSSSFEGVFIEKPFDASLAMHIQTTIVSGNDHPRVPKGFEEQTNDFPEADQNRVSEETGGRAPNSFEIDLHHMTEEIGEEASNTFELCLQHVSVGNESQFPNFVEFDPYQVSEKNGEKTPNSYEFDQYHVAEGIAEKTPNSCDFEQYHGSVETAEKTLNSYEFDQYHLSEGTAETTPNSYEIYQYHDSERIAETTSYYDDINPQQASEAVGEQIDNNLEKHCKEVHCIVSENVLGNIWAPEEERKSLFLLGCVNDSCTDKEPKEHSELDNMNSSSRQDYEEPGRQLMNGVPKIQNLNGVENSSLSNDVSISSPSSLVDVKYKIKYESGDGEVFTLEDSNGKLSALNNNNDYKLPQISIGDVGLDETQVADVNVSNHMDKTENHTSVSIKKEVTRGKSMDQVQLQKLQVEDTFQKANNSIKNMKDSGLNPKDDLCDSSLWSADVKRLQREIIDLWDSCNILLVHRTSFFLLFIKGDQADTIYMEVERRRLSCINNAFSWGNSIVLDGRQLTPGSRYDNPKFGALSSGIHV</sequence>
<dbReference type="PROSITE" id="PS50067">
    <property type="entry name" value="KINESIN_MOTOR_2"/>
    <property type="match status" value="1"/>
</dbReference>
<evidence type="ECO:0000256" key="5">
    <source>
        <dbReference type="ARBA" id="ARBA00023054"/>
    </source>
</evidence>
<evidence type="ECO:0000256" key="8">
    <source>
        <dbReference type="SAM" id="Coils"/>
    </source>
</evidence>
<keyword evidence="12" id="KW-1185">Reference proteome</keyword>
<dbReference type="Pfam" id="PF11995">
    <property type="entry name" value="DUF3490"/>
    <property type="match status" value="1"/>
</dbReference>
<evidence type="ECO:0000256" key="1">
    <source>
        <dbReference type="ARBA" id="ARBA00007310"/>
    </source>
</evidence>
<dbReference type="PANTHER" id="PTHR47968">
    <property type="entry name" value="CENTROMERE PROTEIN E"/>
    <property type="match status" value="1"/>
</dbReference>
<dbReference type="Gene3D" id="3.40.850.10">
    <property type="entry name" value="Kinesin motor domain"/>
    <property type="match status" value="1"/>
</dbReference>
<evidence type="ECO:0000256" key="7">
    <source>
        <dbReference type="PROSITE-ProRule" id="PRU00283"/>
    </source>
</evidence>
<dbReference type="PRINTS" id="PR00380">
    <property type="entry name" value="KINESINHEAVY"/>
</dbReference>
<accession>A0A803L716</accession>
<evidence type="ECO:0000259" key="10">
    <source>
        <dbReference type="PROSITE" id="PS50067"/>
    </source>
</evidence>
<name>A0A803L716_CHEQI</name>
<dbReference type="GO" id="GO:0005524">
    <property type="term" value="F:ATP binding"/>
    <property type="evidence" value="ECO:0007669"/>
    <property type="project" value="UniProtKB-UniRule"/>
</dbReference>
<evidence type="ECO:0000256" key="2">
    <source>
        <dbReference type="ARBA" id="ARBA00022701"/>
    </source>
</evidence>
<evidence type="ECO:0000256" key="4">
    <source>
        <dbReference type="ARBA" id="ARBA00022840"/>
    </source>
</evidence>
<evidence type="ECO:0000313" key="12">
    <source>
        <dbReference type="Proteomes" id="UP000596660"/>
    </source>
</evidence>
<protein>
    <recommendedName>
        <fullName evidence="10">Kinesin motor domain-containing protein</fullName>
    </recommendedName>
</protein>
<evidence type="ECO:0000256" key="9">
    <source>
        <dbReference type="SAM" id="MobiDB-lite"/>
    </source>
</evidence>
<dbReference type="PROSITE" id="PS00411">
    <property type="entry name" value="KINESIN_MOTOR_1"/>
    <property type="match status" value="1"/>
</dbReference>
<reference evidence="11" key="2">
    <citation type="submission" date="2021-03" db="UniProtKB">
        <authorList>
            <consortium name="EnsemblPlants"/>
        </authorList>
    </citation>
    <scope>IDENTIFICATION</scope>
</reference>
<dbReference type="Gramene" id="AUR62007655-RA">
    <property type="protein sequence ID" value="AUR62007655-RA:cds"/>
    <property type="gene ID" value="AUR62007655"/>
</dbReference>
<feature type="compositionally biased region" description="Basic and acidic residues" evidence="9">
    <location>
        <begin position="560"/>
        <end position="569"/>
    </location>
</feature>
<dbReference type="FunFam" id="3.40.850.10:FF:000016">
    <property type="entry name" value="Kinesin-like protein"/>
    <property type="match status" value="1"/>
</dbReference>
<dbReference type="InterPro" id="IPR001752">
    <property type="entry name" value="Kinesin_motor_dom"/>
</dbReference>
<dbReference type="Pfam" id="PF00225">
    <property type="entry name" value="Kinesin"/>
    <property type="match status" value="1"/>
</dbReference>
<comment type="similarity">
    <text evidence="1">Belongs to the TRAFAC class myosin-kinesin ATPase superfamily. Kinesin family. KIN-7 subfamily.</text>
</comment>
<dbReference type="InterPro" id="IPR021881">
    <property type="entry name" value="NACK_C"/>
</dbReference>
<evidence type="ECO:0000313" key="11">
    <source>
        <dbReference type="EnsemblPlants" id="AUR62007655-RA:cds"/>
    </source>
</evidence>
<dbReference type="AlphaFoldDB" id="A0A803L716"/>
<dbReference type="GO" id="GO:0008017">
    <property type="term" value="F:microtubule binding"/>
    <property type="evidence" value="ECO:0007669"/>
    <property type="project" value="InterPro"/>
</dbReference>
<evidence type="ECO:0000256" key="6">
    <source>
        <dbReference type="ARBA" id="ARBA00023175"/>
    </source>
</evidence>
<evidence type="ECO:0000256" key="3">
    <source>
        <dbReference type="ARBA" id="ARBA00022741"/>
    </source>
</evidence>
<dbReference type="InterPro" id="IPR027640">
    <property type="entry name" value="Kinesin-like_fam"/>
</dbReference>
<keyword evidence="4 7" id="KW-0067">ATP-binding</keyword>
<keyword evidence="6 7" id="KW-0505">Motor protein</keyword>
<dbReference type="InterPro" id="IPR036961">
    <property type="entry name" value="Kinesin_motor_dom_sf"/>
</dbReference>
<organism evidence="11 12">
    <name type="scientific">Chenopodium quinoa</name>
    <name type="common">Quinoa</name>
    <dbReference type="NCBI Taxonomy" id="63459"/>
    <lineage>
        <taxon>Eukaryota</taxon>
        <taxon>Viridiplantae</taxon>
        <taxon>Streptophyta</taxon>
        <taxon>Embryophyta</taxon>
        <taxon>Tracheophyta</taxon>
        <taxon>Spermatophyta</taxon>
        <taxon>Magnoliopsida</taxon>
        <taxon>eudicotyledons</taxon>
        <taxon>Gunneridae</taxon>
        <taxon>Pentapetalae</taxon>
        <taxon>Caryophyllales</taxon>
        <taxon>Chenopodiaceae</taxon>
        <taxon>Chenopodioideae</taxon>
        <taxon>Atripliceae</taxon>
        <taxon>Chenopodium</taxon>
    </lineage>
</organism>
<reference evidence="11" key="1">
    <citation type="journal article" date="2017" name="Nature">
        <title>The genome of Chenopodium quinoa.</title>
        <authorList>
            <person name="Jarvis D.E."/>
            <person name="Ho Y.S."/>
            <person name="Lightfoot D.J."/>
            <person name="Schmoeckel S.M."/>
            <person name="Li B."/>
            <person name="Borm T.J.A."/>
            <person name="Ohyanagi H."/>
            <person name="Mineta K."/>
            <person name="Michell C.T."/>
            <person name="Saber N."/>
            <person name="Kharbatia N.M."/>
            <person name="Rupper R.R."/>
            <person name="Sharp A.R."/>
            <person name="Dally N."/>
            <person name="Boughton B.A."/>
            <person name="Woo Y.H."/>
            <person name="Gao G."/>
            <person name="Schijlen E.G.W.M."/>
            <person name="Guo X."/>
            <person name="Momin A.A."/>
            <person name="Negrao S."/>
            <person name="Al-Babili S."/>
            <person name="Gehring C."/>
            <person name="Roessner U."/>
            <person name="Jung C."/>
            <person name="Murphy K."/>
            <person name="Arold S.T."/>
            <person name="Gojobori T."/>
            <person name="van der Linden C.G."/>
            <person name="van Loo E.N."/>
            <person name="Jellen E.N."/>
            <person name="Maughan P.J."/>
            <person name="Tester M."/>
        </authorList>
    </citation>
    <scope>NUCLEOTIDE SEQUENCE [LARGE SCALE GENOMIC DNA]</scope>
    <source>
        <strain evidence="11">cv. PI 614886</strain>
    </source>
</reference>
<feature type="region of interest" description="Disordered" evidence="9">
    <location>
        <begin position="439"/>
        <end position="466"/>
    </location>
</feature>
<dbReference type="GO" id="GO:0007018">
    <property type="term" value="P:microtubule-based movement"/>
    <property type="evidence" value="ECO:0007669"/>
    <property type="project" value="InterPro"/>
</dbReference>
<feature type="coiled-coil region" evidence="8">
    <location>
        <begin position="367"/>
        <end position="437"/>
    </location>
</feature>
<dbReference type="InterPro" id="IPR019821">
    <property type="entry name" value="Kinesin_motor_CS"/>
</dbReference>
<feature type="domain" description="Kinesin motor" evidence="10">
    <location>
        <begin position="19"/>
        <end position="358"/>
    </location>
</feature>